<keyword evidence="4" id="KW-1185">Reference proteome</keyword>
<dbReference type="AlphaFoldDB" id="H8I6N9"/>
<accession>H8I6N9</accession>
<gene>
    <name evidence="3" type="primary">fmdE</name>
    <name evidence="3" type="ordered locus">Mtc_0160</name>
</gene>
<evidence type="ECO:0000313" key="4">
    <source>
        <dbReference type="Proteomes" id="UP000005233"/>
    </source>
</evidence>
<dbReference type="STRING" id="1041930.Mtc_0160"/>
<dbReference type="Gene3D" id="3.30.1330.130">
    <property type="match status" value="1"/>
</dbReference>
<keyword evidence="1" id="KW-0472">Membrane</keyword>
<dbReference type="SUPFAM" id="SSF143555">
    <property type="entry name" value="FwdE-like"/>
    <property type="match status" value="1"/>
</dbReference>
<protein>
    <submittedName>
        <fullName evidence="3">Formylmethanofuran dehydrogenase subunit E</fullName>
        <ecNumber evidence="3">1.2.99.5</ecNumber>
    </submittedName>
</protein>
<keyword evidence="1" id="KW-1133">Transmembrane helix</keyword>
<dbReference type="InterPro" id="IPR003814">
    <property type="entry name" value="FmdEsu_dom"/>
</dbReference>
<evidence type="ECO:0000256" key="1">
    <source>
        <dbReference type="SAM" id="Phobius"/>
    </source>
</evidence>
<keyword evidence="3" id="KW-0560">Oxidoreductase</keyword>
<dbReference type="GO" id="GO:0016491">
    <property type="term" value="F:oxidoreductase activity"/>
    <property type="evidence" value="ECO:0007669"/>
    <property type="project" value="UniProtKB-KW"/>
</dbReference>
<dbReference type="KEGG" id="mez:Mtc_0160"/>
<dbReference type="Pfam" id="PF02663">
    <property type="entry name" value="FmdE"/>
    <property type="match status" value="1"/>
</dbReference>
<dbReference type="eggNOG" id="arCOG00763">
    <property type="taxonomic scope" value="Archaea"/>
</dbReference>
<dbReference type="PANTHER" id="PTHR39418">
    <property type="entry name" value="DEHYDROGENASE-RELATED"/>
    <property type="match status" value="1"/>
</dbReference>
<dbReference type="HOGENOM" id="CLU_112307_0_0_2"/>
<evidence type="ECO:0000259" key="2">
    <source>
        <dbReference type="Pfam" id="PF02663"/>
    </source>
</evidence>
<name>H8I6N9_METCZ</name>
<dbReference type="Proteomes" id="UP000005233">
    <property type="component" value="Chromosome"/>
</dbReference>
<proteinExistence type="predicted"/>
<organism evidence="3 4">
    <name type="scientific">Methanocella conradii (strain DSM 24694 / JCM 17849 / CGMCC 1.5162 / HZ254)</name>
    <dbReference type="NCBI Taxonomy" id="1041930"/>
    <lineage>
        <taxon>Archaea</taxon>
        <taxon>Methanobacteriati</taxon>
        <taxon>Methanobacteriota</taxon>
        <taxon>Stenosarchaea group</taxon>
        <taxon>Methanomicrobia</taxon>
        <taxon>Methanocellales</taxon>
        <taxon>Methanocellaceae</taxon>
        <taxon>Methanocella</taxon>
    </lineage>
</organism>
<dbReference type="InterPro" id="IPR053194">
    <property type="entry name" value="tRNA_methyltr_O"/>
</dbReference>
<sequence length="215" mass="24065">MRDERSVDIYGLMETSRIGERLKGYIMDCVRFHTFPAAGLILGVFMVDLALEKLGAKPGDRLYAVSESPKCLPDAVQVITHCTYGNHRLRVIDTGRFSIALNRFSEGSTAPGVRVFIDAKKVAAYPTLYAWYTNDYNGGADGKALLEEILRAGRSVLSWEYVNVRFTPKEKWRSVKCPSCGEMVPENRLENGVCRACGSMAYYEREMKASGQLLN</sequence>
<evidence type="ECO:0000313" key="3">
    <source>
        <dbReference type="EMBL" id="AFC98931.1"/>
    </source>
</evidence>
<dbReference type="EC" id="1.2.99.5" evidence="3"/>
<feature type="transmembrane region" description="Helical" evidence="1">
    <location>
        <begin position="32"/>
        <end position="51"/>
    </location>
</feature>
<reference evidence="3 4" key="1">
    <citation type="journal article" date="2012" name="J. Bacteriol.">
        <title>Complete genome sequence of a thermophilic methanogen, Methanocella conradii HZ254, isolated from Chinese rice field soil.</title>
        <authorList>
            <person name="Lu Z."/>
            <person name="Lu Y."/>
        </authorList>
    </citation>
    <scope>NUCLEOTIDE SEQUENCE [LARGE SCALE GENOMIC DNA]</scope>
    <source>
        <strain evidence="4">DSM 24694 / JCM 17849 / CGMCC 1.5162 / HZ254</strain>
    </source>
</reference>
<dbReference type="EMBL" id="CP003243">
    <property type="protein sequence ID" value="AFC98931.1"/>
    <property type="molecule type" value="Genomic_DNA"/>
</dbReference>
<keyword evidence="1" id="KW-0812">Transmembrane</keyword>
<feature type="domain" description="Formylmethanofuran dehydrogenase subunit E" evidence="2">
    <location>
        <begin position="32"/>
        <end position="160"/>
    </location>
</feature>
<dbReference type="RefSeq" id="WP_014404770.1">
    <property type="nucleotide sequence ID" value="NC_017034.1"/>
</dbReference>
<dbReference type="PANTHER" id="PTHR39418:SF1">
    <property type="entry name" value="DEHYDROGENASE"/>
    <property type="match status" value="1"/>
</dbReference>
<dbReference type="GeneID" id="11970921"/>